<organism evidence="5 6">
    <name type="scientific">Marinobacter zhejiangensis</name>
    <dbReference type="NCBI Taxonomy" id="488535"/>
    <lineage>
        <taxon>Bacteria</taxon>
        <taxon>Pseudomonadati</taxon>
        <taxon>Pseudomonadota</taxon>
        <taxon>Gammaproteobacteria</taxon>
        <taxon>Pseudomonadales</taxon>
        <taxon>Marinobacteraceae</taxon>
        <taxon>Marinobacter</taxon>
    </lineage>
</organism>
<dbReference type="Proteomes" id="UP000198519">
    <property type="component" value="Unassembled WGS sequence"/>
</dbReference>
<dbReference type="PROSITE" id="PS00352">
    <property type="entry name" value="CSD_1"/>
    <property type="match status" value="1"/>
</dbReference>
<dbReference type="RefSeq" id="WP_245749946.1">
    <property type="nucleotide sequence ID" value="NZ_FOUE01000003.1"/>
</dbReference>
<dbReference type="PANTHER" id="PTHR12962:SF1">
    <property type="entry name" value="COLD SHOCK DOMAIN-CONTAINING PROTEIN CG9705"/>
    <property type="match status" value="1"/>
</dbReference>
<accession>A0A1I4PXY8</accession>
<dbReference type="InterPro" id="IPR052069">
    <property type="entry name" value="Ca-reg_mRNA-binding_domain"/>
</dbReference>
<dbReference type="InterPro" id="IPR019844">
    <property type="entry name" value="CSD_CS"/>
</dbReference>
<dbReference type="STRING" id="488535.SAMN04487963_2065"/>
<keyword evidence="3" id="KW-0812">Transmembrane</keyword>
<dbReference type="EMBL" id="FOUE01000003">
    <property type="protein sequence ID" value="SFM32691.1"/>
    <property type="molecule type" value="Genomic_DNA"/>
</dbReference>
<feature type="transmembrane region" description="Helical" evidence="3">
    <location>
        <begin position="66"/>
        <end position="99"/>
    </location>
</feature>
<comment type="subcellular location">
    <subcellularLocation>
        <location evidence="2">Cytoplasm</location>
    </subcellularLocation>
</comment>
<evidence type="ECO:0000256" key="1">
    <source>
        <dbReference type="ARBA" id="ARBA00022553"/>
    </source>
</evidence>
<keyword evidence="1" id="KW-0597">Phosphoprotein</keyword>
<dbReference type="InterPro" id="IPR010718">
    <property type="entry name" value="DUF1294"/>
</dbReference>
<sequence>MDQKGLLSSWNDAKGFGFISPDGGGERVFAHISAYEGRGRPSPNRKVVYAQGKDKQGRVRAARFQYSGAAGVGASVASGVWAALVLATGLIGGLVALGLLGYVPWLVPGAYGTMSVVAFLMYAVDKGAAEKGRRRVPEARLHLIELLCGWPGALLGQQFFRHKTRKTSFQVGFWFCVILNLAALTWVLT</sequence>
<keyword evidence="6" id="KW-1185">Reference proteome</keyword>
<gene>
    <name evidence="5" type="ORF">SAMN04487963_2065</name>
</gene>
<feature type="transmembrane region" description="Helical" evidence="3">
    <location>
        <begin position="171"/>
        <end position="188"/>
    </location>
</feature>
<evidence type="ECO:0000313" key="5">
    <source>
        <dbReference type="EMBL" id="SFM32691.1"/>
    </source>
</evidence>
<dbReference type="PROSITE" id="PS51857">
    <property type="entry name" value="CSD_2"/>
    <property type="match status" value="1"/>
</dbReference>
<dbReference type="AlphaFoldDB" id="A0A1I4PXY8"/>
<dbReference type="GO" id="GO:0005829">
    <property type="term" value="C:cytosol"/>
    <property type="evidence" value="ECO:0007669"/>
    <property type="project" value="UniProtKB-ARBA"/>
</dbReference>
<dbReference type="Pfam" id="PF00313">
    <property type="entry name" value="CSD"/>
    <property type="match status" value="1"/>
</dbReference>
<dbReference type="InterPro" id="IPR011129">
    <property type="entry name" value="CSD"/>
</dbReference>
<name>A0A1I4PXY8_9GAMM</name>
<evidence type="ECO:0000256" key="3">
    <source>
        <dbReference type="SAM" id="Phobius"/>
    </source>
</evidence>
<dbReference type="InterPro" id="IPR002059">
    <property type="entry name" value="CSP_DNA-bd"/>
</dbReference>
<dbReference type="GO" id="GO:0003730">
    <property type="term" value="F:mRNA 3'-UTR binding"/>
    <property type="evidence" value="ECO:0007669"/>
    <property type="project" value="TreeGrafter"/>
</dbReference>
<evidence type="ECO:0000259" key="4">
    <source>
        <dbReference type="PROSITE" id="PS51857"/>
    </source>
</evidence>
<dbReference type="InterPro" id="IPR012340">
    <property type="entry name" value="NA-bd_OB-fold"/>
</dbReference>
<dbReference type="CDD" id="cd04458">
    <property type="entry name" value="CSP_CDS"/>
    <property type="match status" value="1"/>
</dbReference>
<dbReference type="GO" id="GO:0043488">
    <property type="term" value="P:regulation of mRNA stability"/>
    <property type="evidence" value="ECO:0007669"/>
    <property type="project" value="TreeGrafter"/>
</dbReference>
<evidence type="ECO:0000313" key="6">
    <source>
        <dbReference type="Proteomes" id="UP000198519"/>
    </source>
</evidence>
<protein>
    <submittedName>
        <fullName evidence="5">Uncharacterized membrane protein YsdA, DUF1294 family</fullName>
    </submittedName>
</protein>
<dbReference type="SUPFAM" id="SSF50249">
    <property type="entry name" value="Nucleic acid-binding proteins"/>
    <property type="match status" value="1"/>
</dbReference>
<feature type="domain" description="CSD" evidence="4">
    <location>
        <begin position="2"/>
        <end position="66"/>
    </location>
</feature>
<dbReference type="Gene3D" id="2.40.50.140">
    <property type="entry name" value="Nucleic acid-binding proteins"/>
    <property type="match status" value="1"/>
</dbReference>
<reference evidence="6" key="1">
    <citation type="submission" date="2016-10" db="EMBL/GenBank/DDBJ databases">
        <authorList>
            <person name="Varghese N."/>
            <person name="Submissions S."/>
        </authorList>
    </citation>
    <scope>NUCLEOTIDE SEQUENCE [LARGE SCALE GENOMIC DNA]</scope>
    <source>
        <strain evidence="6">CGMCC 1.7061</strain>
    </source>
</reference>
<keyword evidence="3" id="KW-0472">Membrane</keyword>
<dbReference type="SMART" id="SM00357">
    <property type="entry name" value="CSP"/>
    <property type="match status" value="1"/>
</dbReference>
<dbReference type="Pfam" id="PF06961">
    <property type="entry name" value="DUF1294"/>
    <property type="match status" value="1"/>
</dbReference>
<dbReference type="PANTHER" id="PTHR12962">
    <property type="entry name" value="CALCIUM-REGULATED HEAT STABLE PROTEIN CRHSP-24-RELATED"/>
    <property type="match status" value="1"/>
</dbReference>
<evidence type="ECO:0000256" key="2">
    <source>
        <dbReference type="RuleBase" id="RU000408"/>
    </source>
</evidence>
<proteinExistence type="predicted"/>
<keyword evidence="3" id="KW-1133">Transmembrane helix</keyword>
<feature type="transmembrane region" description="Helical" evidence="3">
    <location>
        <begin position="105"/>
        <end position="124"/>
    </location>
</feature>